<comment type="caution">
    <text evidence="11">The sequence shown here is derived from an EMBL/GenBank/DDBJ whole genome shotgun (WGS) entry which is preliminary data.</text>
</comment>
<dbReference type="Proteomes" id="UP000627446">
    <property type="component" value="Unassembled WGS sequence"/>
</dbReference>
<keyword evidence="5" id="KW-0926">Vacuole</keyword>
<feature type="transmembrane region" description="Helical" evidence="9">
    <location>
        <begin position="532"/>
        <end position="551"/>
    </location>
</feature>
<evidence type="ECO:0000256" key="6">
    <source>
        <dbReference type="ARBA" id="ARBA00022989"/>
    </source>
</evidence>
<dbReference type="GO" id="GO:0005774">
    <property type="term" value="C:vacuolar membrane"/>
    <property type="evidence" value="ECO:0007669"/>
    <property type="project" value="UniProtKB-SubCell"/>
</dbReference>
<accession>A0A923HXF1</accession>
<feature type="transmembrane region" description="Helical" evidence="9">
    <location>
        <begin position="469"/>
        <end position="488"/>
    </location>
</feature>
<feature type="transmembrane region" description="Helical" evidence="9">
    <location>
        <begin position="416"/>
        <end position="433"/>
    </location>
</feature>
<feature type="transmembrane region" description="Helical" evidence="9">
    <location>
        <begin position="375"/>
        <end position="396"/>
    </location>
</feature>
<protein>
    <recommendedName>
        <fullName evidence="4">Vacuolar membrane protease</fullName>
    </recommendedName>
    <alternativeName>
        <fullName evidence="8">FXNA-related family protease 1</fullName>
    </alternativeName>
</protein>
<proteinExistence type="inferred from homology"/>
<feature type="transmembrane region" description="Helical" evidence="9">
    <location>
        <begin position="330"/>
        <end position="354"/>
    </location>
</feature>
<dbReference type="RefSeq" id="WP_186916364.1">
    <property type="nucleotide sequence ID" value="NZ_JACOFZ010000003.1"/>
</dbReference>
<evidence type="ECO:0000256" key="8">
    <source>
        <dbReference type="ARBA" id="ARBA00031512"/>
    </source>
</evidence>
<dbReference type="PANTHER" id="PTHR12147">
    <property type="entry name" value="METALLOPEPTIDASE M28 FAMILY MEMBER"/>
    <property type="match status" value="1"/>
</dbReference>
<evidence type="ECO:0000313" key="11">
    <source>
        <dbReference type="EMBL" id="MBC3881981.1"/>
    </source>
</evidence>
<dbReference type="Pfam" id="PF04389">
    <property type="entry name" value="Peptidase_M28"/>
    <property type="match status" value="1"/>
</dbReference>
<evidence type="ECO:0000256" key="7">
    <source>
        <dbReference type="ARBA" id="ARBA00023180"/>
    </source>
</evidence>
<dbReference type="GO" id="GO:0006508">
    <property type="term" value="P:proteolysis"/>
    <property type="evidence" value="ECO:0007669"/>
    <property type="project" value="InterPro"/>
</dbReference>
<dbReference type="SUPFAM" id="SSF53187">
    <property type="entry name" value="Zn-dependent exopeptidases"/>
    <property type="match status" value="1"/>
</dbReference>
<feature type="domain" description="Peptidase M28" evidence="10">
    <location>
        <begin position="113"/>
        <end position="299"/>
    </location>
</feature>
<dbReference type="InterPro" id="IPR045175">
    <property type="entry name" value="M28_fam"/>
</dbReference>
<evidence type="ECO:0000313" key="12">
    <source>
        <dbReference type="Proteomes" id="UP000627446"/>
    </source>
</evidence>
<name>A0A923HXF1_9BURK</name>
<dbReference type="PANTHER" id="PTHR12147:SF58">
    <property type="entry name" value="VACUOLAR MEMBRANE PROTEASE"/>
    <property type="match status" value="1"/>
</dbReference>
<evidence type="ECO:0000256" key="5">
    <source>
        <dbReference type="ARBA" id="ARBA00022554"/>
    </source>
</evidence>
<evidence type="ECO:0000256" key="9">
    <source>
        <dbReference type="SAM" id="Phobius"/>
    </source>
</evidence>
<evidence type="ECO:0000256" key="3">
    <source>
        <dbReference type="ARBA" id="ARBA00010918"/>
    </source>
</evidence>
<dbReference type="AlphaFoldDB" id="A0A923HXF1"/>
<evidence type="ECO:0000256" key="1">
    <source>
        <dbReference type="ARBA" id="ARBA00003273"/>
    </source>
</evidence>
<feature type="transmembrane region" description="Helical" evidence="9">
    <location>
        <begin position="563"/>
        <end position="581"/>
    </location>
</feature>
<organism evidence="11 12">
    <name type="scientific">Undibacterium nitidum</name>
    <dbReference type="NCBI Taxonomy" id="2762298"/>
    <lineage>
        <taxon>Bacteria</taxon>
        <taxon>Pseudomonadati</taxon>
        <taxon>Pseudomonadota</taxon>
        <taxon>Betaproteobacteria</taxon>
        <taxon>Burkholderiales</taxon>
        <taxon>Oxalobacteraceae</taxon>
        <taxon>Undibacterium</taxon>
    </lineage>
</organism>
<comment type="subcellular location">
    <subcellularLocation>
        <location evidence="2">Vacuole membrane</location>
        <topology evidence="2">Multi-pass membrane protein</topology>
    </subcellularLocation>
</comment>
<reference evidence="11" key="1">
    <citation type="submission" date="2020-08" db="EMBL/GenBank/DDBJ databases">
        <title>Novel species isolated from subtropical streams in China.</title>
        <authorList>
            <person name="Lu H."/>
        </authorList>
    </citation>
    <scope>NUCLEOTIDE SEQUENCE</scope>
    <source>
        <strain evidence="11">LX22W</strain>
    </source>
</reference>
<keyword evidence="7" id="KW-0325">Glycoprotein</keyword>
<dbReference type="GO" id="GO:0008235">
    <property type="term" value="F:metalloexopeptidase activity"/>
    <property type="evidence" value="ECO:0007669"/>
    <property type="project" value="InterPro"/>
</dbReference>
<feature type="transmembrane region" description="Helical" evidence="9">
    <location>
        <begin position="445"/>
        <end position="463"/>
    </location>
</feature>
<gene>
    <name evidence="11" type="ORF">H8K36_11380</name>
</gene>
<evidence type="ECO:0000256" key="2">
    <source>
        <dbReference type="ARBA" id="ARBA00004128"/>
    </source>
</evidence>
<comment type="similarity">
    <text evidence="3">Belongs to the peptidase M28 family.</text>
</comment>
<comment type="function">
    <text evidence="1">May be involved in vacuolar sorting and osmoregulation.</text>
</comment>
<keyword evidence="9" id="KW-0812">Transmembrane</keyword>
<evidence type="ECO:0000256" key="4">
    <source>
        <dbReference type="ARBA" id="ARBA00017435"/>
    </source>
</evidence>
<dbReference type="EMBL" id="JACOFZ010000003">
    <property type="protein sequence ID" value="MBC3881981.1"/>
    <property type="molecule type" value="Genomic_DNA"/>
</dbReference>
<sequence>MSFFFLSDEKSWKQRLQLIIAIILVITCAWLAIRWNQPVEKTIAGYDYAQARQHLQEMTKERHPVGSVAHSRVRDYLVSQIRQLGYEAQLHQGFAFNPDSKSAAQVDNILVRVSATESKAGGKAVLIAGHYDAVPNSYGAGDDGVSMANMLQTLASVKTMGKRSNDLIFLFGDAEEVGLLGAIAFAEQHPWMKDVGMVLNFDNRGNSGPILMFETSAKNGRLIQEFAQATPYAISNSVMYEVYKALPNDTDFSVFRKKDLPGLNFAMIENFSSYHTRHDKGENLNPASQQQQASLMLNLVSHFANQDLSQLSLQRGASNHIYFNLPLIGLVHYSSMLAIPIAVALIVMAILLFIRIRRQRQQDLASKPISVLKSLLGSLIFVVELALFAFLAQRVWVFICRIYPEYASMRDPDIGHYYLLALVLLFITVFAYLQKLLRRWFEEAELSFGAVWVWLLLLGFSSIQFAGASFIFALPLLFILGSWTYLSYKSSSQDSQGSQPPLWTLLAGVLPSVILFAPFVLLIAIALGFYSIGVPILLMSLLLGLCIPLLLQIASTFRRWIPLAFVKVFVVMGALATAHFHNTFPQPAQLMYVAGVKPGQNWWASPNEILNRDALRIFTNKAEQKSADSIIGPLSRFGKRMLWLESADDLNLPRPIIQVQQLETTGDRLRLKVLLQSPLHAPNTQVAIEGAKVFSAKINGANYQSTDSEHWSIWIHGRNKAEASLGNVIELEIEAGKRHSLRVSDTVYQLPPNIATPRLPDDFMAISMATLDIN</sequence>
<keyword evidence="12" id="KW-1185">Reference proteome</keyword>
<evidence type="ECO:0000259" key="10">
    <source>
        <dbReference type="Pfam" id="PF04389"/>
    </source>
</evidence>
<dbReference type="InterPro" id="IPR007484">
    <property type="entry name" value="Peptidase_M28"/>
</dbReference>
<keyword evidence="6 9" id="KW-1133">Transmembrane helix</keyword>
<keyword evidence="9" id="KW-0472">Membrane</keyword>
<feature type="transmembrane region" description="Helical" evidence="9">
    <location>
        <begin position="16"/>
        <end position="33"/>
    </location>
</feature>
<feature type="transmembrane region" description="Helical" evidence="9">
    <location>
        <begin position="500"/>
        <end position="526"/>
    </location>
</feature>
<dbReference type="Gene3D" id="3.40.630.10">
    <property type="entry name" value="Zn peptidases"/>
    <property type="match status" value="1"/>
</dbReference>